<sequence length="82" mass="9172">MNAALDWAEPAELYAVLGAFHARSAQYFRFSSAAEAIRFAIEDMPAAALRGMAVESGDNRYEGQQIRALYDAQDYPLERAKR</sequence>
<comment type="caution">
    <text evidence="1">The sequence shown here is derived from an EMBL/GenBank/DDBJ whole genome shotgun (WGS) entry which is preliminary data.</text>
</comment>
<evidence type="ECO:0000313" key="2">
    <source>
        <dbReference type="Proteomes" id="UP000547011"/>
    </source>
</evidence>
<accession>A0A7W6IKS7</accession>
<dbReference type="AlphaFoldDB" id="A0A7W6IKS7"/>
<name>A0A7W6IKS7_9HYPH</name>
<evidence type="ECO:0000313" key="1">
    <source>
        <dbReference type="EMBL" id="MBB4051437.1"/>
    </source>
</evidence>
<dbReference type="RefSeq" id="WP_183310196.1">
    <property type="nucleotide sequence ID" value="NZ_JACIEW010000002.1"/>
</dbReference>
<organism evidence="1 2">
    <name type="scientific">Devosia subaequoris</name>
    <dbReference type="NCBI Taxonomy" id="395930"/>
    <lineage>
        <taxon>Bacteria</taxon>
        <taxon>Pseudomonadati</taxon>
        <taxon>Pseudomonadota</taxon>
        <taxon>Alphaproteobacteria</taxon>
        <taxon>Hyphomicrobiales</taxon>
        <taxon>Devosiaceae</taxon>
        <taxon>Devosia</taxon>
    </lineage>
</organism>
<protein>
    <submittedName>
        <fullName evidence="1">Uncharacterized protein</fullName>
    </submittedName>
</protein>
<reference evidence="1 2" key="1">
    <citation type="submission" date="2020-08" db="EMBL/GenBank/DDBJ databases">
        <title>Genomic Encyclopedia of Type Strains, Phase IV (KMG-IV): sequencing the most valuable type-strain genomes for metagenomic binning, comparative biology and taxonomic classification.</title>
        <authorList>
            <person name="Goeker M."/>
        </authorList>
    </citation>
    <scope>NUCLEOTIDE SEQUENCE [LARGE SCALE GENOMIC DNA]</scope>
    <source>
        <strain evidence="1 2">DSM 23447</strain>
    </source>
</reference>
<dbReference type="Proteomes" id="UP000547011">
    <property type="component" value="Unassembled WGS sequence"/>
</dbReference>
<keyword evidence="2" id="KW-1185">Reference proteome</keyword>
<gene>
    <name evidence="1" type="ORF">GGR20_001073</name>
</gene>
<proteinExistence type="predicted"/>
<dbReference type="EMBL" id="JACIEW010000002">
    <property type="protein sequence ID" value="MBB4051437.1"/>
    <property type="molecule type" value="Genomic_DNA"/>
</dbReference>